<dbReference type="Gene3D" id="3.10.450.50">
    <property type="match status" value="1"/>
</dbReference>
<evidence type="ECO:0000313" key="2">
    <source>
        <dbReference type="EMBL" id="NKE55335.1"/>
    </source>
</evidence>
<protein>
    <submittedName>
        <fullName evidence="2">Nuclear transport factor 2 family protein</fullName>
    </submittedName>
</protein>
<dbReference type="InterPro" id="IPR037401">
    <property type="entry name" value="SnoaL-like"/>
</dbReference>
<accession>A0ABX1F8W6</accession>
<feature type="domain" description="SnoaL-like" evidence="1">
    <location>
        <begin position="23"/>
        <end position="146"/>
    </location>
</feature>
<dbReference type="InterPro" id="IPR032710">
    <property type="entry name" value="NTF2-like_dom_sf"/>
</dbReference>
<sequence length="168" mass="18401">MWKVRCHRTQEEGVVVSPVSVNTYIEVKTFYALQMRLLDALDIEGYAATFTEDGVTDHAHRGEKVEGRAALIAGANAALPRYAGAAVRHWNDHYVIEEVDENTLNVSYCSLVTRTDKAGNVTFEPTFFIEDVLVRVDGGLQARSRTIHRDEPSPVAIAAAAAAREGAA</sequence>
<comment type="caution">
    <text evidence="2">The sequence shown here is derived from an EMBL/GenBank/DDBJ whole genome shotgun (WGS) entry which is preliminary data.</text>
</comment>
<proteinExistence type="predicted"/>
<organism evidence="2 3">
    <name type="scientific">Lentzea indica</name>
    <dbReference type="NCBI Taxonomy" id="2604800"/>
    <lineage>
        <taxon>Bacteria</taxon>
        <taxon>Bacillati</taxon>
        <taxon>Actinomycetota</taxon>
        <taxon>Actinomycetes</taxon>
        <taxon>Pseudonocardiales</taxon>
        <taxon>Pseudonocardiaceae</taxon>
        <taxon>Lentzea</taxon>
    </lineage>
</organism>
<dbReference type="Proteomes" id="UP001515943">
    <property type="component" value="Unassembled WGS sequence"/>
</dbReference>
<dbReference type="Pfam" id="PF13577">
    <property type="entry name" value="SnoaL_4"/>
    <property type="match status" value="1"/>
</dbReference>
<reference evidence="2 3" key="1">
    <citation type="submission" date="2019-08" db="EMBL/GenBank/DDBJ databases">
        <title>Lentzea from Indian Himalayas.</title>
        <authorList>
            <person name="Mandal S."/>
            <person name="Mallick Gupta A."/>
            <person name="Maiti P.K."/>
            <person name="Sarkar J."/>
            <person name="Mandal S."/>
        </authorList>
    </citation>
    <scope>NUCLEOTIDE SEQUENCE [LARGE SCALE GENOMIC DNA]</scope>
    <source>
        <strain evidence="2 3">PSKA42</strain>
    </source>
</reference>
<evidence type="ECO:0000313" key="3">
    <source>
        <dbReference type="Proteomes" id="UP001515943"/>
    </source>
</evidence>
<evidence type="ECO:0000259" key="1">
    <source>
        <dbReference type="Pfam" id="PF13577"/>
    </source>
</evidence>
<dbReference type="SUPFAM" id="SSF54427">
    <property type="entry name" value="NTF2-like"/>
    <property type="match status" value="1"/>
</dbReference>
<keyword evidence="3" id="KW-1185">Reference proteome</keyword>
<name>A0ABX1F8W6_9PSEU</name>
<dbReference type="EMBL" id="VSRL01000001">
    <property type="protein sequence ID" value="NKE55335.1"/>
    <property type="molecule type" value="Genomic_DNA"/>
</dbReference>
<gene>
    <name evidence="2" type="ORF">FXN61_00240</name>
</gene>